<evidence type="ECO:0000313" key="2">
    <source>
        <dbReference type="Proteomes" id="UP000248806"/>
    </source>
</evidence>
<gene>
    <name evidence="1" type="ORF">EI42_03102</name>
</gene>
<organism evidence="1 2">
    <name type="scientific">Thermosporothrix hazakensis</name>
    <dbReference type="NCBI Taxonomy" id="644383"/>
    <lineage>
        <taxon>Bacteria</taxon>
        <taxon>Bacillati</taxon>
        <taxon>Chloroflexota</taxon>
        <taxon>Ktedonobacteria</taxon>
        <taxon>Ktedonobacterales</taxon>
        <taxon>Thermosporotrichaceae</taxon>
        <taxon>Thermosporothrix</taxon>
    </lineage>
</organism>
<accession>A0A326U4X5</accession>
<reference evidence="1 2" key="1">
    <citation type="submission" date="2018-06" db="EMBL/GenBank/DDBJ databases">
        <title>Genomic Encyclopedia of Archaeal and Bacterial Type Strains, Phase II (KMG-II): from individual species to whole genera.</title>
        <authorList>
            <person name="Goeker M."/>
        </authorList>
    </citation>
    <scope>NUCLEOTIDE SEQUENCE [LARGE SCALE GENOMIC DNA]</scope>
    <source>
        <strain evidence="1 2">ATCC BAA-1881</strain>
    </source>
</reference>
<comment type="caution">
    <text evidence="1">The sequence shown here is derived from an EMBL/GenBank/DDBJ whole genome shotgun (WGS) entry which is preliminary data.</text>
</comment>
<protein>
    <submittedName>
        <fullName evidence="1">Uncharacterized protein</fullName>
    </submittedName>
</protein>
<dbReference type="AntiFam" id="ANF00226">
    <property type="entry name" value="Shadow ORF (opposite pknB)"/>
</dbReference>
<proteinExistence type="predicted"/>
<name>A0A326U4X5_THEHA</name>
<dbReference type="EMBL" id="QKUF01000010">
    <property type="protein sequence ID" value="PZW28348.1"/>
    <property type="molecule type" value="Genomic_DNA"/>
</dbReference>
<dbReference type="AlphaFoldDB" id="A0A326U4X5"/>
<evidence type="ECO:0000313" key="1">
    <source>
        <dbReference type="EMBL" id="PZW28348.1"/>
    </source>
</evidence>
<sequence length="160" mass="18033">MAGGCHPACLLEVDEPDLASVKQDVPGVDITMHELVLVEAGNALQKLFCQGDGKRRGQRGLERLLQRCACNIFHHQGRLVFFQLQRVKDGGDGKGRFVQKLKYRCFVVYFLWRCNLDGNASTALEITRKEDGSPASFSEQPKRAIACCGFKTRQRRDSFR</sequence>
<dbReference type="Proteomes" id="UP000248806">
    <property type="component" value="Unassembled WGS sequence"/>
</dbReference>
<keyword evidence="2" id="KW-1185">Reference proteome</keyword>